<dbReference type="InterPro" id="IPR038696">
    <property type="entry name" value="IalB_sf"/>
</dbReference>
<dbReference type="Gene3D" id="2.60.40.1880">
    <property type="entry name" value="Invasion associated locus B (IalB) protein"/>
    <property type="match status" value="1"/>
</dbReference>
<dbReference type="Pfam" id="PF06776">
    <property type="entry name" value="IalB"/>
    <property type="match status" value="1"/>
</dbReference>
<feature type="chain" id="PRO_5045300297" evidence="2">
    <location>
        <begin position="22"/>
        <end position="238"/>
    </location>
</feature>
<sequence length="238" mass="24279">MKKTLLIASAIALASAWPALSQETATDTPAAEAPAAEAPATDAPATEAPAADAPASEAPAAEAPANGSAVSDALDLGQTDGEAAPAAQEDPSYIKAETGDWRVECLRVPEGQTEPCQLYQLLEGADGASVAEARLFKVEGGEVAGGANIIVPLETLLTQKLAIQVDGGATKRYDFAFCTQIGCLARIGFTAQDIAAFKAGNVAKVSIVPALAPDQRVTVEMSLSGFTAGFDQLEPLPQ</sequence>
<comment type="caution">
    <text evidence="3">The sequence shown here is derived from an EMBL/GenBank/DDBJ whole genome shotgun (WGS) entry which is preliminary data.</text>
</comment>
<name>A0ABW3ZFT2_9RHOB</name>
<protein>
    <submittedName>
        <fullName evidence="3">Invasion associated locus B family protein</fullName>
    </submittedName>
</protein>
<feature type="compositionally biased region" description="Low complexity" evidence="1">
    <location>
        <begin position="18"/>
        <end position="65"/>
    </location>
</feature>
<dbReference type="EMBL" id="JBHTMU010000006">
    <property type="protein sequence ID" value="MFD1341844.1"/>
    <property type="molecule type" value="Genomic_DNA"/>
</dbReference>
<reference evidence="4" key="1">
    <citation type="journal article" date="2019" name="Int. J. Syst. Evol. Microbiol.">
        <title>The Global Catalogue of Microorganisms (GCM) 10K type strain sequencing project: providing services to taxonomists for standard genome sequencing and annotation.</title>
        <authorList>
            <consortium name="The Broad Institute Genomics Platform"/>
            <consortium name="The Broad Institute Genome Sequencing Center for Infectious Disease"/>
            <person name="Wu L."/>
            <person name="Ma J."/>
        </authorList>
    </citation>
    <scope>NUCLEOTIDE SEQUENCE [LARGE SCALE GENOMIC DNA]</scope>
    <source>
        <strain evidence="4">CCUG 62953</strain>
    </source>
</reference>
<proteinExistence type="predicted"/>
<evidence type="ECO:0000313" key="3">
    <source>
        <dbReference type="EMBL" id="MFD1341844.1"/>
    </source>
</evidence>
<keyword evidence="4" id="KW-1185">Reference proteome</keyword>
<dbReference type="RefSeq" id="WP_386801908.1">
    <property type="nucleotide sequence ID" value="NZ_JBHTMU010000006.1"/>
</dbReference>
<accession>A0ABW3ZFT2</accession>
<gene>
    <name evidence="3" type="ORF">ACFQ4E_05370</name>
</gene>
<keyword evidence="2" id="KW-0732">Signal</keyword>
<organism evidence="3 4">
    <name type="scientific">Litorisediminicola beolgyonensis</name>
    <dbReference type="NCBI Taxonomy" id="1173614"/>
    <lineage>
        <taxon>Bacteria</taxon>
        <taxon>Pseudomonadati</taxon>
        <taxon>Pseudomonadota</taxon>
        <taxon>Alphaproteobacteria</taxon>
        <taxon>Rhodobacterales</taxon>
        <taxon>Paracoccaceae</taxon>
        <taxon>Litorisediminicola</taxon>
    </lineage>
</organism>
<dbReference type="Proteomes" id="UP001597135">
    <property type="component" value="Unassembled WGS sequence"/>
</dbReference>
<evidence type="ECO:0000256" key="1">
    <source>
        <dbReference type="SAM" id="MobiDB-lite"/>
    </source>
</evidence>
<feature type="signal peptide" evidence="2">
    <location>
        <begin position="1"/>
        <end position="21"/>
    </location>
</feature>
<evidence type="ECO:0000313" key="4">
    <source>
        <dbReference type="Proteomes" id="UP001597135"/>
    </source>
</evidence>
<dbReference type="InterPro" id="IPR010642">
    <property type="entry name" value="Invasion_prot_B"/>
</dbReference>
<evidence type="ECO:0000256" key="2">
    <source>
        <dbReference type="SAM" id="SignalP"/>
    </source>
</evidence>
<feature type="region of interest" description="Disordered" evidence="1">
    <location>
        <begin position="18"/>
        <end position="73"/>
    </location>
</feature>